<comment type="caution">
    <text evidence="3">The sequence shown here is derived from an EMBL/GenBank/DDBJ whole genome shotgun (WGS) entry which is preliminary data.</text>
</comment>
<protein>
    <submittedName>
        <fullName evidence="3">Uncharacterized protein</fullName>
    </submittedName>
</protein>
<keyword evidence="2" id="KW-1133">Transmembrane helix</keyword>
<evidence type="ECO:0000256" key="1">
    <source>
        <dbReference type="SAM" id="Coils"/>
    </source>
</evidence>
<organism evidence="3 4">
    <name type="scientific">Treponema vincentii ATCC 35580</name>
    <dbReference type="NCBI Taxonomy" id="596324"/>
    <lineage>
        <taxon>Bacteria</taxon>
        <taxon>Pseudomonadati</taxon>
        <taxon>Spirochaetota</taxon>
        <taxon>Spirochaetia</taxon>
        <taxon>Spirochaetales</taxon>
        <taxon>Treponemataceae</taxon>
        <taxon>Treponema</taxon>
    </lineage>
</organism>
<keyword evidence="2" id="KW-0472">Membrane</keyword>
<gene>
    <name evidence="3" type="ORF">TREVI0001_0632</name>
</gene>
<dbReference type="eggNOG" id="COG4905">
    <property type="taxonomic scope" value="Bacteria"/>
</dbReference>
<keyword evidence="1" id="KW-0175">Coiled coil</keyword>
<reference evidence="3 4" key="1">
    <citation type="submission" date="2009-07" db="EMBL/GenBank/DDBJ databases">
        <authorList>
            <person name="Madupu R."/>
            <person name="Sebastian Y."/>
            <person name="Durkin A.S."/>
            <person name="Torralba M."/>
            <person name="Methe B."/>
            <person name="Sutton G.G."/>
            <person name="Strausberg R.L."/>
            <person name="Nelson K.E."/>
        </authorList>
    </citation>
    <scope>NUCLEOTIDE SEQUENCE [LARGE SCALE GENOMIC DNA]</scope>
    <source>
        <strain evidence="3 4">ATCC 35580</strain>
    </source>
</reference>
<dbReference type="RefSeq" id="WP_006187770.1">
    <property type="nucleotide sequence ID" value="NZ_ACYH01000011.1"/>
</dbReference>
<feature type="transmembrane region" description="Helical" evidence="2">
    <location>
        <begin position="156"/>
        <end position="173"/>
    </location>
</feature>
<dbReference type="Proteomes" id="UP000004509">
    <property type="component" value="Unassembled WGS sequence"/>
</dbReference>
<proteinExistence type="predicted"/>
<dbReference type="Pfam" id="PF06541">
    <property type="entry name" value="ABC_trans_CmpB"/>
    <property type="match status" value="1"/>
</dbReference>
<evidence type="ECO:0000313" key="4">
    <source>
        <dbReference type="Proteomes" id="UP000004509"/>
    </source>
</evidence>
<feature type="coiled-coil region" evidence="1">
    <location>
        <begin position="192"/>
        <end position="245"/>
    </location>
</feature>
<sequence length="245" mass="28709">MSFLILAYLFFIGSVSGWILEVFYRRYISSANPERKWINPGACTGPYLPLYGCGLCILYLLVQEETEIFHIYTAWRSVLTVAVMAICMTVIEYIAGICTLKFAKVRLWDYSREWGNIQGVICPKFSLAWAFICIFYYFCLHSYILQSAGWVKQHPYAYFGIGVFYGIFSVDAVESAQLVGKLKKFAEENHIIIRYEAIKEEVRRRHDEAKTKYHFFFPFQTGIPLSEHLRNLKDTFERVKEKEKR</sequence>
<dbReference type="InterPro" id="IPR010540">
    <property type="entry name" value="CmpB_TMEM229"/>
</dbReference>
<name>C8PML7_9SPIR</name>
<evidence type="ECO:0000313" key="3">
    <source>
        <dbReference type="EMBL" id="EEV21434.1"/>
    </source>
</evidence>
<feature type="transmembrane region" description="Helical" evidence="2">
    <location>
        <begin position="6"/>
        <end position="24"/>
    </location>
</feature>
<dbReference type="STRING" id="596324.TREVI0001_0632"/>
<dbReference type="AlphaFoldDB" id="C8PML7"/>
<keyword evidence="2" id="KW-0812">Transmembrane</keyword>
<feature type="transmembrane region" description="Helical" evidence="2">
    <location>
        <begin position="121"/>
        <end position="144"/>
    </location>
</feature>
<evidence type="ECO:0000256" key="2">
    <source>
        <dbReference type="SAM" id="Phobius"/>
    </source>
</evidence>
<dbReference type="EMBL" id="ACYH01000011">
    <property type="protein sequence ID" value="EEV21434.1"/>
    <property type="molecule type" value="Genomic_DNA"/>
</dbReference>
<feature type="transmembrane region" description="Helical" evidence="2">
    <location>
        <begin position="45"/>
        <end position="62"/>
    </location>
</feature>
<dbReference type="OrthoDB" id="9789229at2"/>
<feature type="transmembrane region" description="Helical" evidence="2">
    <location>
        <begin position="74"/>
        <end position="100"/>
    </location>
</feature>
<accession>C8PML7</accession>